<gene>
    <name evidence="1" type="ORF">HPB49_001780</name>
</gene>
<comment type="caution">
    <text evidence="1">The sequence shown here is derived from an EMBL/GenBank/DDBJ whole genome shotgun (WGS) entry which is preliminary data.</text>
</comment>
<sequence>MKADILAKVIIEATILAEKSGLFVNFITTDGASWNRKMWRLMGIRGTAASINCNVQHPYDPTRHLFFNSDFPHLIKCLRNSLLKNGFNTPAGRVTMRPVREAYKIDANNVTFKAMPGITECHLNPNGFEKMRVTYAFQLFGPKVLQAFYLYRNELDKIFGTISATQEFFSKINQLISIMTSRYAAEALRPGSLKTRTLKDFLSYLDQWEKHAKGTGGFLSDSTAPPIDLELNRLNTEFDLFQKRRAGKIWSASVRVVRYAPVNARSIVRCTVFIRAFSRRSGRFVHHTGDAYVTAGNRTCLYNWRLVFGVLYAHDSWQEHPSRVRGYDFVRLSTADANEKSRHPGTHVYTDGYFPSSSAGAAVVVLRPNDSMVAVLKYRLNAASSAYCAEVGVHGNELADLAANAAATSGINREVKSFRVVRRAFHAAVAAECNTRWTHDHRDTELYKWVPVASRVPRFFPHQDHLSHC</sequence>
<evidence type="ECO:0000313" key="1">
    <source>
        <dbReference type="EMBL" id="KAH7932724.1"/>
    </source>
</evidence>
<accession>A0ACB8C1F9</accession>
<dbReference type="Proteomes" id="UP000821865">
    <property type="component" value="Chromosome 9"/>
</dbReference>
<protein>
    <submittedName>
        <fullName evidence="1">Uncharacterized protein</fullName>
    </submittedName>
</protein>
<organism evidence="1 2">
    <name type="scientific">Dermacentor silvarum</name>
    <name type="common">Tick</name>
    <dbReference type="NCBI Taxonomy" id="543639"/>
    <lineage>
        <taxon>Eukaryota</taxon>
        <taxon>Metazoa</taxon>
        <taxon>Ecdysozoa</taxon>
        <taxon>Arthropoda</taxon>
        <taxon>Chelicerata</taxon>
        <taxon>Arachnida</taxon>
        <taxon>Acari</taxon>
        <taxon>Parasitiformes</taxon>
        <taxon>Ixodida</taxon>
        <taxon>Ixodoidea</taxon>
        <taxon>Ixodidae</taxon>
        <taxon>Rhipicephalinae</taxon>
        <taxon>Dermacentor</taxon>
    </lineage>
</organism>
<dbReference type="EMBL" id="CM023478">
    <property type="protein sequence ID" value="KAH7932724.1"/>
    <property type="molecule type" value="Genomic_DNA"/>
</dbReference>
<keyword evidence="2" id="KW-1185">Reference proteome</keyword>
<proteinExistence type="predicted"/>
<evidence type="ECO:0000313" key="2">
    <source>
        <dbReference type="Proteomes" id="UP000821865"/>
    </source>
</evidence>
<reference evidence="1" key="1">
    <citation type="submission" date="2020-05" db="EMBL/GenBank/DDBJ databases">
        <title>Large-scale comparative analyses of tick genomes elucidate their genetic diversity and vector capacities.</title>
        <authorList>
            <person name="Jia N."/>
            <person name="Wang J."/>
            <person name="Shi W."/>
            <person name="Du L."/>
            <person name="Sun Y."/>
            <person name="Zhan W."/>
            <person name="Jiang J."/>
            <person name="Wang Q."/>
            <person name="Zhang B."/>
            <person name="Ji P."/>
            <person name="Sakyi L.B."/>
            <person name="Cui X."/>
            <person name="Yuan T."/>
            <person name="Jiang B."/>
            <person name="Yang W."/>
            <person name="Lam T.T.-Y."/>
            <person name="Chang Q."/>
            <person name="Ding S."/>
            <person name="Wang X."/>
            <person name="Zhu J."/>
            <person name="Ruan X."/>
            <person name="Zhao L."/>
            <person name="Wei J."/>
            <person name="Que T."/>
            <person name="Du C."/>
            <person name="Cheng J."/>
            <person name="Dai P."/>
            <person name="Han X."/>
            <person name="Huang E."/>
            <person name="Gao Y."/>
            <person name="Liu J."/>
            <person name="Shao H."/>
            <person name="Ye R."/>
            <person name="Li L."/>
            <person name="Wei W."/>
            <person name="Wang X."/>
            <person name="Wang C."/>
            <person name="Yang T."/>
            <person name="Huo Q."/>
            <person name="Li W."/>
            <person name="Guo W."/>
            <person name="Chen H."/>
            <person name="Zhou L."/>
            <person name="Ni X."/>
            <person name="Tian J."/>
            <person name="Zhou Y."/>
            <person name="Sheng Y."/>
            <person name="Liu T."/>
            <person name="Pan Y."/>
            <person name="Xia L."/>
            <person name="Li J."/>
            <person name="Zhao F."/>
            <person name="Cao W."/>
        </authorList>
    </citation>
    <scope>NUCLEOTIDE SEQUENCE</scope>
    <source>
        <strain evidence="1">Dsil-2018</strain>
    </source>
</reference>
<name>A0ACB8C1F9_DERSI</name>